<comment type="caution">
    <text evidence="1">The sequence shown here is derived from an EMBL/GenBank/DDBJ whole genome shotgun (WGS) entry which is preliminary data.</text>
</comment>
<protein>
    <submittedName>
        <fullName evidence="1">Uncharacterized protein</fullName>
    </submittedName>
</protein>
<dbReference type="EMBL" id="FKJW01000003">
    <property type="protein sequence ID" value="SAK15777.1"/>
    <property type="molecule type" value="Genomic_DNA"/>
</dbReference>
<dbReference type="RefSeq" id="WP_088925474.1">
    <property type="nucleotide sequence ID" value="NZ_CADFGW010000008.1"/>
</dbReference>
<gene>
    <name evidence="1" type="ORF">UA18_01370</name>
</gene>
<reference evidence="1 2" key="1">
    <citation type="submission" date="2016-04" db="EMBL/GenBank/DDBJ databases">
        <authorList>
            <person name="Peeters C."/>
        </authorList>
    </citation>
    <scope>NUCLEOTIDE SEQUENCE [LARGE SCALE GENOMIC DNA]</scope>
    <source>
        <strain evidence="1">LMG 29311</strain>
    </source>
</reference>
<evidence type="ECO:0000313" key="1">
    <source>
        <dbReference type="EMBL" id="SAK15777.1"/>
    </source>
</evidence>
<dbReference type="Proteomes" id="UP000196218">
    <property type="component" value="Unassembled WGS sequence"/>
</dbReference>
<dbReference type="AlphaFoldDB" id="A0ABD7LGR8"/>
<sequence>MDDRDFEARRRELAEAQKAWVDQVLSVEPPQLPTRLQGLARVIRLREGNPIVEQFHDEVLRLITEDRFAPLSTVEVVGALEYVKWNLINRS</sequence>
<name>A0ABD7LGR8_9BURK</name>
<organism evidence="1 2">
    <name type="scientific">Burkholderia multivorans</name>
    <dbReference type="NCBI Taxonomy" id="87883"/>
    <lineage>
        <taxon>Bacteria</taxon>
        <taxon>Pseudomonadati</taxon>
        <taxon>Pseudomonadota</taxon>
        <taxon>Betaproteobacteria</taxon>
        <taxon>Burkholderiales</taxon>
        <taxon>Burkholderiaceae</taxon>
        <taxon>Burkholderia</taxon>
        <taxon>Burkholderia cepacia complex</taxon>
    </lineage>
</organism>
<evidence type="ECO:0000313" key="2">
    <source>
        <dbReference type="Proteomes" id="UP000196218"/>
    </source>
</evidence>
<proteinExistence type="predicted"/>
<accession>A0ABD7LGR8</accession>